<proteinExistence type="inferred from homology"/>
<dbReference type="AlphaFoldDB" id="A0A6G4TWA6"/>
<dbReference type="Pfam" id="PF04226">
    <property type="entry name" value="Transgly_assoc"/>
    <property type="match status" value="1"/>
</dbReference>
<evidence type="ECO:0000313" key="9">
    <source>
        <dbReference type="Proteomes" id="UP000481583"/>
    </source>
</evidence>
<keyword evidence="5 7" id="KW-1133">Transmembrane helix</keyword>
<gene>
    <name evidence="8" type="ORF">G5C51_07360</name>
</gene>
<comment type="similarity">
    <text evidence="2">Belongs to the UPF0410 family.</text>
</comment>
<dbReference type="InterPro" id="IPR007341">
    <property type="entry name" value="Transgly_assoc"/>
</dbReference>
<evidence type="ECO:0000256" key="5">
    <source>
        <dbReference type="ARBA" id="ARBA00022989"/>
    </source>
</evidence>
<evidence type="ECO:0000256" key="2">
    <source>
        <dbReference type="ARBA" id="ARBA00011006"/>
    </source>
</evidence>
<organism evidence="8 9">
    <name type="scientific">Streptomyces coryli</name>
    <dbReference type="NCBI Taxonomy" id="1128680"/>
    <lineage>
        <taxon>Bacteria</taxon>
        <taxon>Bacillati</taxon>
        <taxon>Actinomycetota</taxon>
        <taxon>Actinomycetes</taxon>
        <taxon>Kitasatosporales</taxon>
        <taxon>Streptomycetaceae</taxon>
        <taxon>Streptomyces</taxon>
    </lineage>
</organism>
<feature type="transmembrane region" description="Helical" evidence="7">
    <location>
        <begin position="33"/>
        <end position="51"/>
    </location>
</feature>
<keyword evidence="9" id="KW-1185">Reference proteome</keyword>
<evidence type="ECO:0000256" key="1">
    <source>
        <dbReference type="ARBA" id="ARBA00004651"/>
    </source>
</evidence>
<comment type="caution">
    <text evidence="8">The sequence shown here is derived from an EMBL/GenBank/DDBJ whole genome shotgun (WGS) entry which is preliminary data.</text>
</comment>
<keyword evidence="4 7" id="KW-0812">Transmembrane</keyword>
<name>A0A6G4TWA6_9ACTN</name>
<evidence type="ECO:0000256" key="3">
    <source>
        <dbReference type="ARBA" id="ARBA00022475"/>
    </source>
</evidence>
<evidence type="ECO:0000256" key="6">
    <source>
        <dbReference type="ARBA" id="ARBA00023136"/>
    </source>
</evidence>
<accession>A0A6G4TWA6</accession>
<dbReference type="PANTHER" id="PTHR33884">
    <property type="entry name" value="UPF0410 PROTEIN YMGE"/>
    <property type="match status" value="1"/>
</dbReference>
<dbReference type="PANTHER" id="PTHR33884:SF3">
    <property type="entry name" value="UPF0410 PROTEIN YMGE"/>
    <property type="match status" value="1"/>
</dbReference>
<keyword evidence="6 7" id="KW-0472">Membrane</keyword>
<feature type="transmembrane region" description="Helical" evidence="7">
    <location>
        <begin position="63"/>
        <end position="82"/>
    </location>
</feature>
<dbReference type="Proteomes" id="UP000481583">
    <property type="component" value="Unassembled WGS sequence"/>
</dbReference>
<evidence type="ECO:0000313" key="8">
    <source>
        <dbReference type="EMBL" id="NGN63726.1"/>
    </source>
</evidence>
<sequence length="85" mass="8668">MSIIAWLILGLVAGAVAKFLLPGKDGGGCIGTTAIGIAGSFIGGWASATFLDRPITTGFYDSATWLAAIAGAIVLLIVFRAVSRR</sequence>
<evidence type="ECO:0000256" key="7">
    <source>
        <dbReference type="SAM" id="Phobius"/>
    </source>
</evidence>
<comment type="subcellular location">
    <subcellularLocation>
        <location evidence="1">Cell membrane</location>
        <topology evidence="1">Multi-pass membrane protein</topology>
    </subcellularLocation>
</comment>
<protein>
    <submittedName>
        <fullName evidence="8">GlsB/YeaQ/YmgE family stress response membrane protein</fullName>
    </submittedName>
</protein>
<evidence type="ECO:0000256" key="4">
    <source>
        <dbReference type="ARBA" id="ARBA00022692"/>
    </source>
</evidence>
<keyword evidence="3" id="KW-1003">Cell membrane</keyword>
<dbReference type="RefSeq" id="WP_165233637.1">
    <property type="nucleotide sequence ID" value="NZ_JAAKZV010000019.1"/>
</dbReference>
<dbReference type="GO" id="GO:0005886">
    <property type="term" value="C:plasma membrane"/>
    <property type="evidence" value="ECO:0007669"/>
    <property type="project" value="UniProtKB-SubCell"/>
</dbReference>
<dbReference type="EMBL" id="JAAKZV010000019">
    <property type="protein sequence ID" value="NGN63726.1"/>
    <property type="molecule type" value="Genomic_DNA"/>
</dbReference>
<reference evidence="8 9" key="1">
    <citation type="submission" date="2020-02" db="EMBL/GenBank/DDBJ databases">
        <title>Whole-genome analyses of novel actinobacteria.</title>
        <authorList>
            <person name="Sahin N."/>
        </authorList>
    </citation>
    <scope>NUCLEOTIDE SEQUENCE [LARGE SCALE GENOMIC DNA]</scope>
    <source>
        <strain evidence="8 9">A7024</strain>
    </source>
</reference>